<gene>
    <name evidence="2" type="ORF">AXG93_3012s1020</name>
</gene>
<accession>A0A176VCY9</accession>
<evidence type="ECO:0000256" key="1">
    <source>
        <dbReference type="SAM" id="MobiDB-lite"/>
    </source>
</evidence>
<proteinExistence type="predicted"/>
<feature type="region of interest" description="Disordered" evidence="1">
    <location>
        <begin position="34"/>
        <end position="85"/>
    </location>
</feature>
<comment type="caution">
    <text evidence="2">The sequence shown here is derived from an EMBL/GenBank/DDBJ whole genome shotgun (WGS) entry which is preliminary data.</text>
</comment>
<feature type="compositionally biased region" description="Basic residues" evidence="1">
    <location>
        <begin position="64"/>
        <end position="81"/>
    </location>
</feature>
<dbReference type="EMBL" id="LVLJ01004108">
    <property type="protein sequence ID" value="OAE18232.1"/>
    <property type="molecule type" value="Genomic_DNA"/>
</dbReference>
<protein>
    <submittedName>
        <fullName evidence="2">Uncharacterized protein</fullName>
    </submittedName>
</protein>
<name>A0A176VCY9_MARPO</name>
<organism evidence="2 3">
    <name type="scientific">Marchantia polymorpha subsp. ruderalis</name>
    <dbReference type="NCBI Taxonomy" id="1480154"/>
    <lineage>
        <taxon>Eukaryota</taxon>
        <taxon>Viridiplantae</taxon>
        <taxon>Streptophyta</taxon>
        <taxon>Embryophyta</taxon>
        <taxon>Marchantiophyta</taxon>
        <taxon>Marchantiopsida</taxon>
        <taxon>Marchantiidae</taxon>
        <taxon>Marchantiales</taxon>
        <taxon>Marchantiaceae</taxon>
        <taxon>Marchantia</taxon>
    </lineage>
</organism>
<evidence type="ECO:0000313" key="2">
    <source>
        <dbReference type="EMBL" id="OAE18232.1"/>
    </source>
</evidence>
<keyword evidence="3" id="KW-1185">Reference proteome</keyword>
<reference evidence="2" key="1">
    <citation type="submission" date="2016-03" db="EMBL/GenBank/DDBJ databases">
        <title>Mechanisms controlling the formation of the plant cell surface in tip-growing cells are functionally conserved among land plants.</title>
        <authorList>
            <person name="Honkanen S."/>
            <person name="Jones V.A."/>
            <person name="Morieri G."/>
            <person name="Champion C."/>
            <person name="Hetherington A.J."/>
            <person name="Kelly S."/>
            <person name="Saint-Marcoux D."/>
            <person name="Proust H."/>
            <person name="Prescott H."/>
            <person name="Dolan L."/>
        </authorList>
    </citation>
    <scope>NUCLEOTIDE SEQUENCE [LARGE SCALE GENOMIC DNA]</scope>
    <source>
        <tissue evidence="2">Whole gametophyte</tissue>
    </source>
</reference>
<dbReference type="Proteomes" id="UP000077202">
    <property type="component" value="Unassembled WGS sequence"/>
</dbReference>
<sequence>MALMQTLRPSRPTYMMTWQGMEILTPTEIEAFPSREVPREGEEVVLPNKVNSDFEGEPRDSPQQKRKRSRGRQNSQPRKKQRIDEAAILEYRLQRAAPIEMRSPNFWAKSKMKSRRLILEEDSSTESRRNAARGRLVQQAGPVAMAIEK</sequence>
<feature type="region of interest" description="Disordered" evidence="1">
    <location>
        <begin position="119"/>
        <end position="149"/>
    </location>
</feature>
<dbReference type="AlphaFoldDB" id="A0A176VCY9"/>
<evidence type="ECO:0000313" key="3">
    <source>
        <dbReference type="Proteomes" id="UP000077202"/>
    </source>
</evidence>